<dbReference type="RefSeq" id="XP_017970392.1">
    <property type="nucleotide sequence ID" value="XM_018114903.1"/>
</dbReference>
<evidence type="ECO:0000313" key="2">
    <source>
        <dbReference type="RefSeq" id="XP_017970392.1"/>
    </source>
</evidence>
<dbReference type="Proteomes" id="UP000694886">
    <property type="component" value="Chromosome 2"/>
</dbReference>
<dbReference type="Gramene" id="Tc02v2_t016920.1">
    <property type="protein sequence ID" value="Tc02v2_p016920.1"/>
    <property type="gene ID" value="Tc02v2_g016920"/>
</dbReference>
<dbReference type="GeneID" id="108660650"/>
<gene>
    <name evidence="2" type="primary">LOC108660650</name>
</gene>
<organism evidence="1 2">
    <name type="scientific">Theobroma cacao</name>
    <name type="common">Cacao</name>
    <name type="synonym">Cocoa</name>
    <dbReference type="NCBI Taxonomy" id="3641"/>
    <lineage>
        <taxon>Eukaryota</taxon>
        <taxon>Viridiplantae</taxon>
        <taxon>Streptophyta</taxon>
        <taxon>Embryophyta</taxon>
        <taxon>Tracheophyta</taxon>
        <taxon>Spermatophyta</taxon>
        <taxon>Magnoliopsida</taxon>
        <taxon>eudicotyledons</taxon>
        <taxon>Gunneridae</taxon>
        <taxon>Pentapetalae</taxon>
        <taxon>rosids</taxon>
        <taxon>malvids</taxon>
        <taxon>Malvales</taxon>
        <taxon>Malvaceae</taxon>
        <taxon>Byttnerioideae</taxon>
        <taxon>Theobroma</taxon>
    </lineage>
</organism>
<proteinExistence type="predicted"/>
<dbReference type="AlphaFoldDB" id="A0AB32VWX6"/>
<name>A0AB32VWX6_THECC</name>
<dbReference type="KEGG" id="tcc:108660650"/>
<sequence length="119" mass="13754">MANSLSLRSILDAKKLTGSNFIDWFRNIKIVLKQEKKAYVLGGPILEEPSDNATNEEKKAYRVYMDDFNQATCVMLASMGLDLQKQHEVMNALDIILNLRKMFDKESHIGRFNILRELF</sequence>
<reference evidence="2" key="2">
    <citation type="submission" date="2025-08" db="UniProtKB">
        <authorList>
            <consortium name="RefSeq"/>
        </authorList>
    </citation>
    <scope>IDENTIFICATION</scope>
</reference>
<evidence type="ECO:0000313" key="1">
    <source>
        <dbReference type="Proteomes" id="UP000694886"/>
    </source>
</evidence>
<protein>
    <submittedName>
        <fullName evidence="2">Uncharacterized protein LOC108660650</fullName>
    </submittedName>
</protein>
<reference evidence="1" key="1">
    <citation type="journal article" date="1997" name="Nucleic Acids Res.">
        <title>tRNAscan-SE: a program for improved detection of transfer RNA genes in genomic sequence.</title>
        <authorList>
            <person name="Lowe T.M."/>
            <person name="Eddy S.R."/>
        </authorList>
    </citation>
    <scope>NUCLEOTIDE SEQUENCE [LARGE SCALE GENOMIC DNA]</scope>
    <source>
        <strain evidence="1">r\B97-61/B2</strain>
    </source>
</reference>
<accession>A0AB32VWX6</accession>